<dbReference type="GO" id="GO:0005524">
    <property type="term" value="F:ATP binding"/>
    <property type="evidence" value="ECO:0007669"/>
    <property type="project" value="UniProtKB-UniRule"/>
</dbReference>
<keyword evidence="1" id="KW-0808">Transferase</keyword>
<dbReference type="InterPro" id="IPR050339">
    <property type="entry name" value="CC_SR_Kinase"/>
</dbReference>
<dbReference type="Proteomes" id="UP001328107">
    <property type="component" value="Unassembled WGS sequence"/>
</dbReference>
<reference evidence="8" key="1">
    <citation type="submission" date="2022-10" db="EMBL/GenBank/DDBJ databases">
        <title>Genome assembly of Pristionchus species.</title>
        <authorList>
            <person name="Yoshida K."/>
            <person name="Sommer R.J."/>
        </authorList>
    </citation>
    <scope>NUCLEOTIDE SEQUENCE [LARGE SCALE GENOMIC DNA]</scope>
    <source>
        <strain evidence="8">RS5460</strain>
    </source>
</reference>
<feature type="binding site" evidence="5">
    <location>
        <position position="198"/>
    </location>
    <ligand>
        <name>ATP</name>
        <dbReference type="ChEBI" id="CHEBI:30616"/>
    </ligand>
</feature>
<keyword evidence="8" id="KW-1185">Reference proteome</keyword>
<evidence type="ECO:0000313" key="7">
    <source>
        <dbReference type="EMBL" id="GMR39045.1"/>
    </source>
</evidence>
<feature type="non-terminal residue" evidence="7">
    <location>
        <position position="1"/>
    </location>
</feature>
<keyword evidence="2 5" id="KW-0547">Nucleotide-binding</keyword>
<name>A0AAN4ZLA7_9BILA</name>
<comment type="caution">
    <text evidence="7">The sequence shown here is derived from an EMBL/GenBank/DDBJ whole genome shotgun (WGS) entry which is preliminary data.</text>
</comment>
<evidence type="ECO:0000256" key="3">
    <source>
        <dbReference type="ARBA" id="ARBA00022777"/>
    </source>
</evidence>
<dbReference type="GO" id="GO:0005634">
    <property type="term" value="C:nucleus"/>
    <property type="evidence" value="ECO:0007669"/>
    <property type="project" value="TreeGrafter"/>
</dbReference>
<dbReference type="PANTHER" id="PTHR11042:SF91">
    <property type="entry name" value="EUKARYOTIC TRANSLATION INITIATION FACTOR 2-ALPHA KINASE"/>
    <property type="match status" value="1"/>
</dbReference>
<dbReference type="AlphaFoldDB" id="A0AAN4ZLA7"/>
<dbReference type="PROSITE" id="PS00107">
    <property type="entry name" value="PROTEIN_KINASE_ATP"/>
    <property type="match status" value="1"/>
</dbReference>
<dbReference type="PANTHER" id="PTHR11042">
    <property type="entry name" value="EUKARYOTIC TRANSLATION INITIATION FACTOR 2-ALPHA KINASE EIF2-ALPHA KINASE -RELATED"/>
    <property type="match status" value="1"/>
</dbReference>
<dbReference type="InterPro" id="IPR000719">
    <property type="entry name" value="Prot_kinase_dom"/>
</dbReference>
<evidence type="ECO:0000256" key="5">
    <source>
        <dbReference type="PROSITE-ProRule" id="PRU10141"/>
    </source>
</evidence>
<sequence>RFCDDPESSGILVHVPHEDRHFMYVIGIHRGKAMYEVKRSEHAARKICDTGFLLESPTDCVPCIDDFTPFIYMSDHSDILTLNTETMTFMEPLQFECALMLYKIVSVINGELTAVARIDHEDYLVSAHLPEGYQFTTAGYQEIIAKEACNQDTEDFESEFMNNFEIEEMLGEGGFGCVFRAKHAVDKCSYAVKRIPLKGSDDEVAKVLKEAITMALLSNGLERIVDFKHCWLEKPPPCWQASKDVEIMNNLGYPRKSSYRPESVFMYIQMEVQLDTIYFEINVLQLCRLQVI</sequence>
<gene>
    <name evidence="7" type="ORF">PMAYCL1PPCAC_09240</name>
</gene>
<dbReference type="EMBL" id="BTRK01000002">
    <property type="protein sequence ID" value="GMR39045.1"/>
    <property type="molecule type" value="Genomic_DNA"/>
</dbReference>
<evidence type="ECO:0000259" key="6">
    <source>
        <dbReference type="PROSITE" id="PS50011"/>
    </source>
</evidence>
<evidence type="ECO:0000313" key="8">
    <source>
        <dbReference type="Proteomes" id="UP001328107"/>
    </source>
</evidence>
<dbReference type="InterPro" id="IPR011009">
    <property type="entry name" value="Kinase-like_dom_sf"/>
</dbReference>
<dbReference type="Gene3D" id="3.30.200.20">
    <property type="entry name" value="Phosphorylase Kinase, domain 1"/>
    <property type="match status" value="1"/>
</dbReference>
<keyword evidence="3" id="KW-0418">Kinase</keyword>
<dbReference type="GO" id="GO:0005737">
    <property type="term" value="C:cytoplasm"/>
    <property type="evidence" value="ECO:0007669"/>
    <property type="project" value="TreeGrafter"/>
</dbReference>
<keyword evidence="4 5" id="KW-0067">ATP-binding</keyword>
<dbReference type="GO" id="GO:0004694">
    <property type="term" value="F:eukaryotic translation initiation factor 2alpha kinase activity"/>
    <property type="evidence" value="ECO:0007669"/>
    <property type="project" value="TreeGrafter"/>
</dbReference>
<accession>A0AAN4ZLA7</accession>
<dbReference type="PROSITE" id="PS50011">
    <property type="entry name" value="PROTEIN_KINASE_DOM"/>
    <property type="match status" value="1"/>
</dbReference>
<evidence type="ECO:0000256" key="2">
    <source>
        <dbReference type="ARBA" id="ARBA00022741"/>
    </source>
</evidence>
<dbReference type="SUPFAM" id="SSF56112">
    <property type="entry name" value="Protein kinase-like (PK-like)"/>
    <property type="match status" value="1"/>
</dbReference>
<proteinExistence type="predicted"/>
<feature type="domain" description="Protein kinase" evidence="6">
    <location>
        <begin position="164"/>
        <end position="292"/>
    </location>
</feature>
<evidence type="ECO:0000256" key="1">
    <source>
        <dbReference type="ARBA" id="ARBA00022679"/>
    </source>
</evidence>
<protein>
    <recommendedName>
        <fullName evidence="6">Protein kinase domain-containing protein</fullName>
    </recommendedName>
</protein>
<evidence type="ECO:0000256" key="4">
    <source>
        <dbReference type="ARBA" id="ARBA00022840"/>
    </source>
</evidence>
<dbReference type="InterPro" id="IPR017441">
    <property type="entry name" value="Protein_kinase_ATP_BS"/>
</dbReference>
<organism evidence="7 8">
    <name type="scientific">Pristionchus mayeri</name>
    <dbReference type="NCBI Taxonomy" id="1317129"/>
    <lineage>
        <taxon>Eukaryota</taxon>
        <taxon>Metazoa</taxon>
        <taxon>Ecdysozoa</taxon>
        <taxon>Nematoda</taxon>
        <taxon>Chromadorea</taxon>
        <taxon>Rhabditida</taxon>
        <taxon>Rhabditina</taxon>
        <taxon>Diplogasteromorpha</taxon>
        <taxon>Diplogasteroidea</taxon>
        <taxon>Neodiplogasteridae</taxon>
        <taxon>Pristionchus</taxon>
    </lineage>
</organism>